<name>A0A1H8K652_9BURK</name>
<keyword evidence="3" id="KW-0808">Transferase</keyword>
<dbReference type="EMBL" id="FOCW01000009">
    <property type="protein sequence ID" value="SEN88529.1"/>
    <property type="molecule type" value="Genomic_DNA"/>
</dbReference>
<dbReference type="AlphaFoldDB" id="A0A1H8K652"/>
<keyword evidence="4" id="KW-1185">Reference proteome</keyword>
<feature type="transmembrane region" description="Helical" evidence="1">
    <location>
        <begin position="6"/>
        <end position="26"/>
    </location>
</feature>
<evidence type="ECO:0000256" key="1">
    <source>
        <dbReference type="SAM" id="Phobius"/>
    </source>
</evidence>
<dbReference type="Proteomes" id="UP000199531">
    <property type="component" value="Unassembled WGS sequence"/>
</dbReference>
<dbReference type="PANTHER" id="PTHR43031">
    <property type="entry name" value="FAD-DEPENDENT OXIDOREDUCTASE"/>
    <property type="match status" value="1"/>
</dbReference>
<keyword evidence="1" id="KW-0472">Membrane</keyword>
<organism evidence="3 4">
    <name type="scientific">Brachymonas denitrificans DSM 15123</name>
    <dbReference type="NCBI Taxonomy" id="1121117"/>
    <lineage>
        <taxon>Bacteria</taxon>
        <taxon>Pseudomonadati</taxon>
        <taxon>Pseudomonadota</taxon>
        <taxon>Betaproteobacteria</taxon>
        <taxon>Burkholderiales</taxon>
        <taxon>Comamonadaceae</taxon>
        <taxon>Brachymonas</taxon>
    </lineage>
</organism>
<proteinExistence type="predicted"/>
<sequence>MDFLLHNWLLILVAVGSGAMLLFPALTGGVGQGGMSVADAVQKMNREKAVLVDVREAGEYANERIAQSKNIPLAQLSEKLPQTVKSKSTPVLFFCEHGARSGRAAAIAKKLGYEQAYSVAGGMRSWKSANMPVSGSKA</sequence>
<dbReference type="OrthoDB" id="1445766at2"/>
<feature type="domain" description="Rhodanese" evidence="2">
    <location>
        <begin position="45"/>
        <end position="135"/>
    </location>
</feature>
<keyword evidence="1" id="KW-1133">Transmembrane helix</keyword>
<dbReference type="InterPro" id="IPR050229">
    <property type="entry name" value="GlpE_sulfurtransferase"/>
</dbReference>
<dbReference type="PROSITE" id="PS50206">
    <property type="entry name" value="RHODANESE_3"/>
    <property type="match status" value="1"/>
</dbReference>
<keyword evidence="1" id="KW-0812">Transmembrane</keyword>
<dbReference type="InterPro" id="IPR001763">
    <property type="entry name" value="Rhodanese-like_dom"/>
</dbReference>
<dbReference type="Gene3D" id="3.40.250.10">
    <property type="entry name" value="Rhodanese-like domain"/>
    <property type="match status" value="1"/>
</dbReference>
<evidence type="ECO:0000313" key="3">
    <source>
        <dbReference type="EMBL" id="SEN88529.1"/>
    </source>
</evidence>
<reference evidence="3 4" key="1">
    <citation type="submission" date="2016-10" db="EMBL/GenBank/DDBJ databases">
        <authorList>
            <person name="de Groot N.N."/>
        </authorList>
    </citation>
    <scope>NUCLEOTIDE SEQUENCE [LARGE SCALE GENOMIC DNA]</scope>
    <source>
        <strain evidence="3 4">DSM 15123</strain>
    </source>
</reference>
<protein>
    <submittedName>
        <fullName evidence="3">Rhodanese-related sulfurtransferase</fullName>
    </submittedName>
</protein>
<accession>A0A1H8K652</accession>
<dbReference type="CDD" id="cd00158">
    <property type="entry name" value="RHOD"/>
    <property type="match status" value="1"/>
</dbReference>
<dbReference type="GO" id="GO:0016740">
    <property type="term" value="F:transferase activity"/>
    <property type="evidence" value="ECO:0007669"/>
    <property type="project" value="UniProtKB-KW"/>
</dbReference>
<dbReference type="InterPro" id="IPR036873">
    <property type="entry name" value="Rhodanese-like_dom_sf"/>
</dbReference>
<dbReference type="Pfam" id="PF00581">
    <property type="entry name" value="Rhodanese"/>
    <property type="match status" value="1"/>
</dbReference>
<dbReference type="SMART" id="SM00450">
    <property type="entry name" value="RHOD"/>
    <property type="match status" value="1"/>
</dbReference>
<evidence type="ECO:0000259" key="2">
    <source>
        <dbReference type="PROSITE" id="PS50206"/>
    </source>
</evidence>
<dbReference type="SUPFAM" id="SSF52821">
    <property type="entry name" value="Rhodanese/Cell cycle control phosphatase"/>
    <property type="match status" value="1"/>
</dbReference>
<gene>
    <name evidence="3" type="ORF">SAMN02745977_02262</name>
</gene>
<evidence type="ECO:0000313" key="4">
    <source>
        <dbReference type="Proteomes" id="UP000199531"/>
    </source>
</evidence>
<dbReference type="STRING" id="1121117.SAMN02745977_02262"/>
<dbReference type="PANTHER" id="PTHR43031:SF1">
    <property type="entry name" value="PYRIDINE NUCLEOTIDE-DISULPHIDE OXIDOREDUCTASE"/>
    <property type="match status" value="1"/>
</dbReference>